<evidence type="ECO:0000313" key="5">
    <source>
        <dbReference type="EMBL" id="TNM71450.1"/>
    </source>
</evidence>
<name>A0A5C4Y7D1_9DEIO</name>
<dbReference type="OrthoDB" id="8538589at2"/>
<comment type="caution">
    <text evidence="5">The sequence shown here is derived from an EMBL/GenBank/DDBJ whole genome shotgun (WGS) entry which is preliminary data.</text>
</comment>
<dbReference type="Gene3D" id="3.10.490.10">
    <property type="entry name" value="Gamma-glutamyl cyclotransferase-like"/>
    <property type="match status" value="1"/>
</dbReference>
<dbReference type="InterPro" id="IPR045038">
    <property type="entry name" value="AIG2-like"/>
</dbReference>
<dbReference type="InterPro" id="IPR036568">
    <property type="entry name" value="GGCT-like_sf"/>
</dbReference>
<accession>A0A5C4Y7D1</accession>
<dbReference type="AlphaFoldDB" id="A0A5C4Y7D1"/>
<evidence type="ECO:0000259" key="4">
    <source>
        <dbReference type="Pfam" id="PF06094"/>
    </source>
</evidence>
<keyword evidence="1 5" id="KW-0808">Transferase</keyword>
<dbReference type="InterPro" id="IPR013024">
    <property type="entry name" value="GGCT-like"/>
</dbReference>
<dbReference type="SUPFAM" id="SSF110857">
    <property type="entry name" value="Gamma-glutamyl cyclotransferase-like"/>
    <property type="match status" value="1"/>
</dbReference>
<proteinExistence type="predicted"/>
<feature type="domain" description="Gamma-glutamylcyclotransferase AIG2-like" evidence="4">
    <location>
        <begin position="52"/>
        <end position="180"/>
    </location>
</feature>
<dbReference type="GO" id="GO:0016740">
    <property type="term" value="F:transferase activity"/>
    <property type="evidence" value="ECO:0007669"/>
    <property type="project" value="UniProtKB-KW"/>
</dbReference>
<dbReference type="PANTHER" id="PTHR31544">
    <property type="entry name" value="AIG2-LIKE PROTEIN D"/>
    <property type="match status" value="1"/>
</dbReference>
<dbReference type="Proteomes" id="UP000313988">
    <property type="component" value="Unassembled WGS sequence"/>
</dbReference>
<dbReference type="EMBL" id="VDMO01000007">
    <property type="protein sequence ID" value="TNM71450.1"/>
    <property type="molecule type" value="Genomic_DNA"/>
</dbReference>
<gene>
    <name evidence="5" type="ORF">FHR04_07810</name>
</gene>
<evidence type="ECO:0000256" key="1">
    <source>
        <dbReference type="ARBA" id="ARBA00022679"/>
    </source>
</evidence>
<organism evidence="5 6">
    <name type="scientific">Deinococcus radiopugnans ATCC 19172</name>
    <dbReference type="NCBI Taxonomy" id="585398"/>
    <lineage>
        <taxon>Bacteria</taxon>
        <taxon>Thermotogati</taxon>
        <taxon>Deinococcota</taxon>
        <taxon>Deinococci</taxon>
        <taxon>Deinococcales</taxon>
        <taxon>Deinococcaceae</taxon>
        <taxon>Deinococcus</taxon>
    </lineage>
</organism>
<evidence type="ECO:0000256" key="2">
    <source>
        <dbReference type="ARBA" id="ARBA00030602"/>
    </source>
</evidence>
<sequence>MADQRQPRSPAGQARGGHRGGAGLLSPAARRAPVTGVGAPDRDVSDSPPTTVFVYGTLMPGERNAHVAAQGGRFHARPATLPGYRLLHLWPEAYPAVIPGDGGEAVRGFALTYAPADWPLALPFLDRLEGVDEAPPLYTRERVTLALESGETLPAWVYVYALAERLERPGVVPVPGGDWTVVPDRSRNRESDR</sequence>
<dbReference type="InterPro" id="IPR009288">
    <property type="entry name" value="AIG2-like_dom"/>
</dbReference>
<dbReference type="PANTHER" id="PTHR31544:SF2">
    <property type="entry name" value="AIG2-LIKE PROTEIN D"/>
    <property type="match status" value="1"/>
</dbReference>
<evidence type="ECO:0000313" key="6">
    <source>
        <dbReference type="Proteomes" id="UP000313988"/>
    </source>
</evidence>
<protein>
    <recommendedName>
        <fullName evidence="2">Putative gamma-glutamylcyclotransferase</fullName>
    </recommendedName>
</protein>
<dbReference type="Pfam" id="PF06094">
    <property type="entry name" value="GGACT"/>
    <property type="match status" value="1"/>
</dbReference>
<feature type="region of interest" description="Disordered" evidence="3">
    <location>
        <begin position="1"/>
        <end position="48"/>
    </location>
</feature>
<reference evidence="5 6" key="1">
    <citation type="submission" date="2019-06" db="EMBL/GenBank/DDBJ databases">
        <title>Genome sequence of Deinococcus radiopugnans ATCC 19172.</title>
        <authorList>
            <person name="Maclea K.S."/>
            <person name="Maynard C.R."/>
        </authorList>
    </citation>
    <scope>NUCLEOTIDE SEQUENCE [LARGE SCALE GENOMIC DNA]</scope>
    <source>
        <strain evidence="5 6">ATCC 19172</strain>
    </source>
</reference>
<dbReference type="CDD" id="cd06661">
    <property type="entry name" value="GGCT_like"/>
    <property type="match status" value="1"/>
</dbReference>
<evidence type="ECO:0000256" key="3">
    <source>
        <dbReference type="SAM" id="MobiDB-lite"/>
    </source>
</evidence>